<feature type="domain" description="Zn(2)-C6 fungal-type" evidence="5">
    <location>
        <begin position="10"/>
        <end position="38"/>
    </location>
</feature>
<dbReference type="GeneID" id="63728450"/>
<dbReference type="PANTHER" id="PTHR38791:SF12">
    <property type="entry name" value="TRANSCRIPTION FACTOR DOMAIN-CONTAINING PROTEIN-RELATED"/>
    <property type="match status" value="1"/>
</dbReference>
<dbReference type="GO" id="GO:0008270">
    <property type="term" value="F:zinc ion binding"/>
    <property type="evidence" value="ECO:0007669"/>
    <property type="project" value="InterPro"/>
</dbReference>
<dbReference type="InterPro" id="IPR053175">
    <property type="entry name" value="DHMBA_Reg_Transcription_Factor"/>
</dbReference>
<protein>
    <recommendedName>
        <fullName evidence="5">Zn(2)-C6 fungal-type domain-containing protein</fullName>
    </recommendedName>
</protein>
<keyword evidence="1" id="KW-0805">Transcription regulation</keyword>
<dbReference type="Pfam" id="PF11951">
    <property type="entry name" value="Fungal_trans_2"/>
    <property type="match status" value="1"/>
</dbReference>
<evidence type="ECO:0000313" key="7">
    <source>
        <dbReference type="Proteomes" id="UP000184073"/>
    </source>
</evidence>
<name>A0A1L9PSF2_ASPVE</name>
<dbReference type="SUPFAM" id="SSF57701">
    <property type="entry name" value="Zn2/Cys6 DNA-binding domain"/>
    <property type="match status" value="1"/>
</dbReference>
<dbReference type="RefSeq" id="XP_040670226.1">
    <property type="nucleotide sequence ID" value="XM_040812939.1"/>
</dbReference>
<accession>A0A1L9PSF2</accession>
<dbReference type="AlphaFoldDB" id="A0A1L9PSF2"/>
<keyword evidence="2" id="KW-0238">DNA-binding</keyword>
<reference evidence="7" key="1">
    <citation type="journal article" date="2017" name="Genome Biol.">
        <title>Comparative genomics reveals high biological diversity and specific adaptations in the industrially and medically important fungal genus Aspergillus.</title>
        <authorList>
            <person name="de Vries R.P."/>
            <person name="Riley R."/>
            <person name="Wiebenga A."/>
            <person name="Aguilar-Osorio G."/>
            <person name="Amillis S."/>
            <person name="Uchima C.A."/>
            <person name="Anderluh G."/>
            <person name="Asadollahi M."/>
            <person name="Askin M."/>
            <person name="Barry K."/>
            <person name="Battaglia E."/>
            <person name="Bayram O."/>
            <person name="Benocci T."/>
            <person name="Braus-Stromeyer S.A."/>
            <person name="Caldana C."/>
            <person name="Canovas D."/>
            <person name="Cerqueira G.C."/>
            <person name="Chen F."/>
            <person name="Chen W."/>
            <person name="Choi C."/>
            <person name="Clum A."/>
            <person name="Dos Santos R.A."/>
            <person name="Damasio A.R."/>
            <person name="Diallinas G."/>
            <person name="Emri T."/>
            <person name="Fekete E."/>
            <person name="Flipphi M."/>
            <person name="Freyberg S."/>
            <person name="Gallo A."/>
            <person name="Gournas C."/>
            <person name="Habgood R."/>
            <person name="Hainaut M."/>
            <person name="Harispe M.L."/>
            <person name="Henrissat B."/>
            <person name="Hilden K.S."/>
            <person name="Hope R."/>
            <person name="Hossain A."/>
            <person name="Karabika E."/>
            <person name="Karaffa L."/>
            <person name="Karanyi Z."/>
            <person name="Krasevec N."/>
            <person name="Kuo A."/>
            <person name="Kusch H."/>
            <person name="LaButti K."/>
            <person name="Lagendijk E.L."/>
            <person name="Lapidus A."/>
            <person name="Levasseur A."/>
            <person name="Lindquist E."/>
            <person name="Lipzen A."/>
            <person name="Logrieco A.F."/>
            <person name="MacCabe A."/>
            <person name="Maekelae M.R."/>
            <person name="Malavazi I."/>
            <person name="Melin P."/>
            <person name="Meyer V."/>
            <person name="Mielnichuk N."/>
            <person name="Miskei M."/>
            <person name="Molnar A.P."/>
            <person name="Mule G."/>
            <person name="Ngan C.Y."/>
            <person name="Orejas M."/>
            <person name="Orosz E."/>
            <person name="Ouedraogo J.P."/>
            <person name="Overkamp K.M."/>
            <person name="Park H.-S."/>
            <person name="Perrone G."/>
            <person name="Piumi F."/>
            <person name="Punt P.J."/>
            <person name="Ram A.F."/>
            <person name="Ramon A."/>
            <person name="Rauscher S."/>
            <person name="Record E."/>
            <person name="Riano-Pachon D.M."/>
            <person name="Robert V."/>
            <person name="Roehrig J."/>
            <person name="Ruller R."/>
            <person name="Salamov A."/>
            <person name="Salih N.S."/>
            <person name="Samson R.A."/>
            <person name="Sandor E."/>
            <person name="Sanguinetti M."/>
            <person name="Schuetze T."/>
            <person name="Sepcic K."/>
            <person name="Shelest E."/>
            <person name="Sherlock G."/>
            <person name="Sophianopoulou V."/>
            <person name="Squina F.M."/>
            <person name="Sun H."/>
            <person name="Susca A."/>
            <person name="Todd R.B."/>
            <person name="Tsang A."/>
            <person name="Unkles S.E."/>
            <person name="van de Wiele N."/>
            <person name="van Rossen-Uffink D."/>
            <person name="Oliveira J.V."/>
            <person name="Vesth T.C."/>
            <person name="Visser J."/>
            <person name="Yu J.-H."/>
            <person name="Zhou M."/>
            <person name="Andersen M.R."/>
            <person name="Archer D.B."/>
            <person name="Baker S.E."/>
            <person name="Benoit I."/>
            <person name="Brakhage A.A."/>
            <person name="Braus G.H."/>
            <person name="Fischer R."/>
            <person name="Frisvad J.C."/>
            <person name="Goldman G.H."/>
            <person name="Houbraken J."/>
            <person name="Oakley B."/>
            <person name="Pocsi I."/>
            <person name="Scazzocchio C."/>
            <person name="Seiboth B."/>
            <person name="vanKuyk P.A."/>
            <person name="Wortman J."/>
            <person name="Dyer P.S."/>
            <person name="Grigoriev I.V."/>
        </authorList>
    </citation>
    <scope>NUCLEOTIDE SEQUENCE [LARGE SCALE GENOMIC DNA]</scope>
    <source>
        <strain evidence="7">CBS 583.65</strain>
    </source>
</reference>
<proteinExistence type="predicted"/>
<dbReference type="EMBL" id="KV878131">
    <property type="protein sequence ID" value="OJJ04464.1"/>
    <property type="molecule type" value="Genomic_DNA"/>
</dbReference>
<dbReference type="CDD" id="cd00067">
    <property type="entry name" value="GAL4"/>
    <property type="match status" value="1"/>
</dbReference>
<dbReference type="GO" id="GO:0000981">
    <property type="term" value="F:DNA-binding transcription factor activity, RNA polymerase II-specific"/>
    <property type="evidence" value="ECO:0007669"/>
    <property type="project" value="InterPro"/>
</dbReference>
<keyword evidence="4" id="KW-0539">Nucleus</keyword>
<dbReference type="Pfam" id="PF00172">
    <property type="entry name" value="Zn_clus"/>
    <property type="match status" value="1"/>
</dbReference>
<evidence type="ECO:0000256" key="1">
    <source>
        <dbReference type="ARBA" id="ARBA00023015"/>
    </source>
</evidence>
<dbReference type="OrthoDB" id="4491390at2759"/>
<sequence>MVFPGRRSIGCYTCRQRKVKCDATRPQCSRCTRFGRTCPGYPDNFAFKSYNGVSNRLSSAPKSDSSLQVGSRTDQQAVASIAAPAQLQRDPPSLPPYIPTTCTDSSSLSFFFHHHVLIVEKSPCGGHLAFLPEFYREKEAEPCLRYSILSIGYLSLFKTHRSRIFWVQAASNYSAALAALAAAISTTESAVRDEVFASALFLSMFTNMSNKQRTRVNHHIPGVYALMQARGTASLSGKYARRLLAWAFNQLQIHTMANNEYGYSHFPSLFQDIPRPDSVCRAISLVNAISGLCQSIPDAKKLQDYLPSTFPADPENVVNEIARWEQSLPAHWKRQLQLMKRADKPRNEVCDVNIWTACFLALINSSILTFYNQYLDMCASLVPGSDAVCHRTILERMTESINIICSAVRYTLGDFNESGQFQPLEASYGVTYNLHLPMSLVSKYVFASPDQVSLCTEALRHTEGT</sequence>
<keyword evidence="7" id="KW-1185">Reference proteome</keyword>
<dbReference type="Proteomes" id="UP000184073">
    <property type="component" value="Unassembled WGS sequence"/>
</dbReference>
<dbReference type="PROSITE" id="PS00463">
    <property type="entry name" value="ZN2_CY6_FUNGAL_1"/>
    <property type="match status" value="1"/>
</dbReference>
<dbReference type="PANTHER" id="PTHR38791">
    <property type="entry name" value="ZN(II)2CYS6 TRANSCRIPTION FACTOR (EUROFUNG)-RELATED-RELATED"/>
    <property type="match status" value="1"/>
</dbReference>
<dbReference type="InterPro" id="IPR021858">
    <property type="entry name" value="Fun_TF"/>
</dbReference>
<organism evidence="6 7">
    <name type="scientific">Aspergillus versicolor CBS 583.65</name>
    <dbReference type="NCBI Taxonomy" id="1036611"/>
    <lineage>
        <taxon>Eukaryota</taxon>
        <taxon>Fungi</taxon>
        <taxon>Dikarya</taxon>
        <taxon>Ascomycota</taxon>
        <taxon>Pezizomycotina</taxon>
        <taxon>Eurotiomycetes</taxon>
        <taxon>Eurotiomycetidae</taxon>
        <taxon>Eurotiales</taxon>
        <taxon>Aspergillaceae</taxon>
        <taxon>Aspergillus</taxon>
        <taxon>Aspergillus subgen. Nidulantes</taxon>
    </lineage>
</organism>
<dbReference type="InterPro" id="IPR001138">
    <property type="entry name" value="Zn2Cys6_DnaBD"/>
</dbReference>
<evidence type="ECO:0000256" key="4">
    <source>
        <dbReference type="ARBA" id="ARBA00023242"/>
    </source>
</evidence>
<gene>
    <name evidence="6" type="ORF">ASPVEDRAFT_43942</name>
</gene>
<dbReference type="InterPro" id="IPR036864">
    <property type="entry name" value="Zn2-C6_fun-type_DNA-bd_sf"/>
</dbReference>
<dbReference type="PROSITE" id="PS50048">
    <property type="entry name" value="ZN2_CY6_FUNGAL_2"/>
    <property type="match status" value="1"/>
</dbReference>
<evidence type="ECO:0000256" key="2">
    <source>
        <dbReference type="ARBA" id="ARBA00023125"/>
    </source>
</evidence>
<dbReference type="VEuPathDB" id="FungiDB:ASPVEDRAFT_43942"/>
<evidence type="ECO:0000256" key="3">
    <source>
        <dbReference type="ARBA" id="ARBA00023163"/>
    </source>
</evidence>
<dbReference type="GO" id="GO:0003677">
    <property type="term" value="F:DNA binding"/>
    <property type="evidence" value="ECO:0007669"/>
    <property type="project" value="UniProtKB-KW"/>
</dbReference>
<dbReference type="SMART" id="SM00066">
    <property type="entry name" value="GAL4"/>
    <property type="match status" value="1"/>
</dbReference>
<evidence type="ECO:0000259" key="5">
    <source>
        <dbReference type="PROSITE" id="PS50048"/>
    </source>
</evidence>
<evidence type="ECO:0000313" key="6">
    <source>
        <dbReference type="EMBL" id="OJJ04464.1"/>
    </source>
</evidence>
<keyword evidence="3" id="KW-0804">Transcription</keyword>
<dbReference type="Gene3D" id="4.10.240.10">
    <property type="entry name" value="Zn(2)-C6 fungal-type DNA-binding domain"/>
    <property type="match status" value="1"/>
</dbReference>